<name>A0AA37WGD8_9BACT</name>
<proteinExistence type="predicted"/>
<sequence>MYFNSMKRIHKDHYVARYQKHLGLKGFLVFLFLTLGLPGVIAQNPLEMTLDMGVNLPRTTRDNLSNSPYLPGFNTSLEIAYHWRWLGLGAQLSYFNINNQDYTVTNNFGTHQSTSKATDFRGEKSQIVSVSFPLYFHVYNSEKLRISPFIGLDGAYFRKSAYTWEIDNLGTREEIEVELGTTDLLGLKVGFDITHKLSKKLALKYGIQRSYLTNFYSDTVVLYDFSIGVAYTILQNVSTN</sequence>
<reference evidence="1" key="2">
    <citation type="submission" date="2023-01" db="EMBL/GenBank/DDBJ databases">
        <title>Draft genome sequence of Portibacter lacus strain NBRC 108769.</title>
        <authorList>
            <person name="Sun Q."/>
            <person name="Mori K."/>
        </authorList>
    </citation>
    <scope>NUCLEOTIDE SEQUENCE</scope>
    <source>
        <strain evidence="1">NBRC 108769</strain>
    </source>
</reference>
<dbReference type="EMBL" id="BSOH01000030">
    <property type="protein sequence ID" value="GLR19617.1"/>
    <property type="molecule type" value="Genomic_DNA"/>
</dbReference>
<protein>
    <recommendedName>
        <fullName evidence="3">Outer membrane protein beta-barrel domain-containing protein</fullName>
    </recommendedName>
</protein>
<reference evidence="1" key="1">
    <citation type="journal article" date="2014" name="Int. J. Syst. Evol. Microbiol.">
        <title>Complete genome sequence of Corynebacterium casei LMG S-19264T (=DSM 44701T), isolated from a smear-ripened cheese.</title>
        <authorList>
            <consortium name="US DOE Joint Genome Institute (JGI-PGF)"/>
            <person name="Walter F."/>
            <person name="Albersmeier A."/>
            <person name="Kalinowski J."/>
            <person name="Ruckert C."/>
        </authorList>
    </citation>
    <scope>NUCLEOTIDE SEQUENCE</scope>
    <source>
        <strain evidence="1">NBRC 108769</strain>
    </source>
</reference>
<gene>
    <name evidence="1" type="ORF">GCM10007940_42330</name>
</gene>
<evidence type="ECO:0008006" key="3">
    <source>
        <dbReference type="Google" id="ProtNLM"/>
    </source>
</evidence>
<keyword evidence="2" id="KW-1185">Reference proteome</keyword>
<evidence type="ECO:0000313" key="2">
    <source>
        <dbReference type="Proteomes" id="UP001156666"/>
    </source>
</evidence>
<dbReference type="AlphaFoldDB" id="A0AA37WGD8"/>
<evidence type="ECO:0000313" key="1">
    <source>
        <dbReference type="EMBL" id="GLR19617.1"/>
    </source>
</evidence>
<organism evidence="1 2">
    <name type="scientific">Portibacter lacus</name>
    <dbReference type="NCBI Taxonomy" id="1099794"/>
    <lineage>
        <taxon>Bacteria</taxon>
        <taxon>Pseudomonadati</taxon>
        <taxon>Bacteroidota</taxon>
        <taxon>Saprospiria</taxon>
        <taxon>Saprospirales</taxon>
        <taxon>Haliscomenobacteraceae</taxon>
        <taxon>Portibacter</taxon>
    </lineage>
</organism>
<comment type="caution">
    <text evidence="1">The sequence shown here is derived from an EMBL/GenBank/DDBJ whole genome shotgun (WGS) entry which is preliminary data.</text>
</comment>
<dbReference type="Proteomes" id="UP001156666">
    <property type="component" value="Unassembled WGS sequence"/>
</dbReference>
<accession>A0AA37WGD8</accession>